<reference evidence="5 6" key="1">
    <citation type="journal article" date="2015" name="Genome Announc.">
        <title>Draft Genome Sequences of Marine Isolates of Thalassomonas viridans and Thalassomonas actiniarum.</title>
        <authorList>
            <person name="Olonade I."/>
            <person name="van Zyl L.J."/>
            <person name="Trindade M."/>
        </authorList>
    </citation>
    <scope>NUCLEOTIDE SEQUENCE [LARGE SCALE GENOMIC DNA]</scope>
    <source>
        <strain evidence="5 6">XOM25</strain>
    </source>
</reference>
<dbReference type="Pfam" id="PF16130">
    <property type="entry name" value="DUF4842"/>
    <property type="match status" value="1"/>
</dbReference>
<dbReference type="InterPro" id="IPR011042">
    <property type="entry name" value="6-blade_b-propeller_TolB-like"/>
</dbReference>
<dbReference type="NCBIfam" id="TIGR04456">
    <property type="entry name" value="LruC_dom"/>
    <property type="match status" value="1"/>
</dbReference>
<organism evidence="5 6">
    <name type="scientific">Thalassomonas viridans</name>
    <dbReference type="NCBI Taxonomy" id="137584"/>
    <lineage>
        <taxon>Bacteria</taxon>
        <taxon>Pseudomonadati</taxon>
        <taxon>Pseudomonadota</taxon>
        <taxon>Gammaproteobacteria</taxon>
        <taxon>Alteromonadales</taxon>
        <taxon>Colwelliaceae</taxon>
        <taxon>Thalassomonas</taxon>
    </lineage>
</organism>
<keyword evidence="1" id="KW-0732">Signal</keyword>
<sequence length="727" mass="80651">MVMFYRLLLKSVLFVFFTTGVKAAPFSHCPSKAFLFQGKPVTSYGVNLVTGSYNQIEDDPGMNANVNGLGFNETDRYLYGFNTTHFQLVRLGSDFQIQTLNLSGLPPQTTFYVGDVADHVYYLYRKNTGFYKVDLSPLDSDNSAPLTAELITSQAQVRLTDFAFHPNDKQLYGVDNNTGVLYRFNPDNGDSLAIGNTGETGTFGAVYFDVNGYFYVSRNQDGKIYRINLSTITENSSPAELTALDVSAVKFADGPSSNQNDGARCASAPLIDTDTESNIDFGDAPASYGTTLADNGARHLLDGETYLGLAAPDGDYDGYTGSDSDDNSLIYSLSYDDEDGVNFVTALETGLDAVVRVYASRTGVLSAWFDWNRDGDFDDENEQAFTNISLNAGFNNLALRVPENANEGGSWSRFRFSQQSNLGYNGGSSSGEVEDHAINISRPNISYRHYPGENSWVTLAYEDKWPETDDYDMNDVVLRYRTTEVIRNSKVIRIDISGELQALGAEYHSGFAVQLPGIASSNVNPLTLRLLHNNIRQSYSGTNGADKYDILEPGTANAVIVISQDLWQHTSSICRYFRSEIGCSQPTTFHFQASVPLITPVPLSAMPAPPYDPFIFGTPGLYHGDIFSYQPGRELEIHLADQAPTEKFNPSYFGLADDTSDAANGRYYRNANNLPWALEVVEQWQWPSERKTILQAYPQFRQFAESKGRSASNWFDSDQSDSRYLFH</sequence>
<evidence type="ECO:0000259" key="2">
    <source>
        <dbReference type="Pfam" id="PF16130"/>
    </source>
</evidence>
<dbReference type="Proteomes" id="UP000032352">
    <property type="component" value="Chromosome"/>
</dbReference>
<dbReference type="Gene3D" id="2.120.10.30">
    <property type="entry name" value="TolB, C-terminal domain"/>
    <property type="match status" value="1"/>
</dbReference>
<proteinExistence type="predicted"/>
<dbReference type="InterPro" id="IPR054215">
    <property type="entry name" value="DUF6923"/>
</dbReference>
<gene>
    <name evidence="5" type="ORF">SG34_003150</name>
</gene>
<dbReference type="Pfam" id="PF21959">
    <property type="entry name" value="DUF6923"/>
    <property type="match status" value="1"/>
</dbReference>
<name>A0AAE9Z6F3_9GAMM</name>
<feature type="domain" description="DUF4842" evidence="2">
    <location>
        <begin position="490"/>
        <end position="715"/>
    </location>
</feature>
<evidence type="ECO:0000259" key="4">
    <source>
        <dbReference type="Pfam" id="PF21959"/>
    </source>
</evidence>
<evidence type="ECO:0000313" key="5">
    <source>
        <dbReference type="EMBL" id="WDE05942.1"/>
    </source>
</evidence>
<dbReference type="InterPro" id="IPR032295">
    <property type="entry name" value="DUF4842"/>
</dbReference>
<evidence type="ECO:0000259" key="3">
    <source>
        <dbReference type="Pfam" id="PF20009"/>
    </source>
</evidence>
<keyword evidence="6" id="KW-1185">Reference proteome</keyword>
<dbReference type="Pfam" id="PF20009">
    <property type="entry name" value="GEVED"/>
    <property type="match status" value="1"/>
</dbReference>
<feature type="domain" description="GEVED" evidence="3">
    <location>
        <begin position="365"/>
        <end position="439"/>
    </location>
</feature>
<feature type="signal peptide" evidence="1">
    <location>
        <begin position="1"/>
        <end position="23"/>
    </location>
</feature>
<evidence type="ECO:0000256" key="1">
    <source>
        <dbReference type="SAM" id="SignalP"/>
    </source>
</evidence>
<evidence type="ECO:0000313" key="6">
    <source>
        <dbReference type="Proteomes" id="UP000032352"/>
    </source>
</evidence>
<dbReference type="AlphaFoldDB" id="A0AAE9Z6F3"/>
<dbReference type="InterPro" id="IPR045474">
    <property type="entry name" value="GEVED"/>
</dbReference>
<protein>
    <submittedName>
        <fullName evidence="5">LruC domain-containing protein</fullName>
    </submittedName>
</protein>
<reference evidence="5 6" key="2">
    <citation type="journal article" date="2022" name="Mar. Drugs">
        <title>Bioassay-Guided Fractionation Leads to the Detection of Cholic Acid Generated by the Rare Thalassomonas sp.</title>
        <authorList>
            <person name="Pheiffer F."/>
            <person name="Schneider Y.K."/>
            <person name="Hansen E.H."/>
            <person name="Andersen J.H."/>
            <person name="Isaksson J."/>
            <person name="Busche T."/>
            <person name="R C."/>
            <person name="Kalinowski J."/>
            <person name="Zyl L.V."/>
            <person name="Trindade M."/>
        </authorList>
    </citation>
    <scope>NUCLEOTIDE SEQUENCE [LARGE SCALE GENOMIC DNA]</scope>
    <source>
        <strain evidence="5 6">XOM25</strain>
    </source>
</reference>
<dbReference type="InterPro" id="IPR031025">
    <property type="entry name" value="LruC_dom"/>
</dbReference>
<feature type="domain" description="DUF6923" evidence="4">
    <location>
        <begin position="40"/>
        <end position="266"/>
    </location>
</feature>
<dbReference type="EMBL" id="CP059733">
    <property type="protein sequence ID" value="WDE05942.1"/>
    <property type="molecule type" value="Genomic_DNA"/>
</dbReference>
<dbReference type="KEGG" id="tvd:SG34_003150"/>
<feature type="chain" id="PRO_5042056985" evidence="1">
    <location>
        <begin position="24"/>
        <end position="727"/>
    </location>
</feature>
<accession>A0AAE9Z6F3</accession>
<dbReference type="SUPFAM" id="SSF63825">
    <property type="entry name" value="YWTD domain"/>
    <property type="match status" value="1"/>
</dbReference>